<dbReference type="InterPro" id="IPR032073">
    <property type="entry name" value="FNDC5_C"/>
</dbReference>
<evidence type="ECO:0000256" key="1">
    <source>
        <dbReference type="SAM" id="MobiDB-lite"/>
    </source>
</evidence>
<keyword evidence="2" id="KW-1133">Transmembrane helix</keyword>
<evidence type="ECO:0000313" key="6">
    <source>
        <dbReference type="EMBL" id="SSX19738.1"/>
    </source>
</evidence>
<accession>A0A336M199</accession>
<proteinExistence type="predicted"/>
<dbReference type="PANTHER" id="PTHR21104:SF1">
    <property type="entry name" value="FIBRONECTIN TYPE III DOMAIN-CONTAINING PROTEIN"/>
    <property type="match status" value="1"/>
</dbReference>
<feature type="compositionally biased region" description="Low complexity" evidence="1">
    <location>
        <begin position="77"/>
        <end position="93"/>
    </location>
</feature>
<dbReference type="VEuPathDB" id="VectorBase:CSON015369"/>
<feature type="domain" description="Fibronectin type III" evidence="4">
    <location>
        <begin position="317"/>
        <end position="488"/>
    </location>
</feature>
<evidence type="ECO:0000313" key="5">
    <source>
        <dbReference type="EMBL" id="SSW99358.1"/>
    </source>
</evidence>
<keyword evidence="3" id="KW-0732">Signal</keyword>
<dbReference type="InterPro" id="IPR010629">
    <property type="entry name" value="Ins_allergen"/>
</dbReference>
<dbReference type="PANTHER" id="PTHR21104">
    <property type="entry name" value="FIBRONECTIN TYPE III DOMAIN-CONTAINING PROTEIN"/>
    <property type="match status" value="1"/>
</dbReference>
<sequence length="497" mass="56317">MQVIQVTILVSSFLTSIFASENENTATTMRFTDNYDTVKDMNQHQETLRKIITTTTTVPSSSLIESEPETETDIPNIDDTASISSSSSSSSAVVTSSSPLQVDLYEFIDLIPVDEVTELRVRYYVSDPNVRKAYDFIRNYNYTFVHTQLHKMVEVKKVLKFFERKGVNLSDVGDALYERVGPPPKTSDLVIEQGEPKSGGFYAMVDNILDEIPQDEVVTLFFEKMETSHDFSELLDWIGGNDFKEMLNVLRFNKEVQRTKLDSQDIAQQNKSKITAEWDTGWVGGPEVIVEVHETMTNSPNPTFVNDTSIPTEPKIIVRPEEALIVIFVLILWVGAIALFFNRWGKIRMLEPYQPKFEAKHRSSCPLVDIDQLPSMAQRYTSFDASQVEFKTIGKYKYKSASVDQATVSYKRQSFSKMSMGMSLQMPTFAQCSVLGANTLPYRNYYDGFSPRPYSRPRQNSVFVGPHIVSPPQPPRKTRSAVDIHSLVQSEGIIEDV</sequence>
<feature type="chain" id="PRO_5033343113" evidence="3">
    <location>
        <begin position="20"/>
        <end position="497"/>
    </location>
</feature>
<keyword evidence="2" id="KW-0472">Membrane</keyword>
<name>A0A336M199_CULSO</name>
<dbReference type="Pfam" id="PF06757">
    <property type="entry name" value="Ins_allergen_rp"/>
    <property type="match status" value="1"/>
</dbReference>
<dbReference type="AlphaFoldDB" id="A0A336M199"/>
<evidence type="ECO:0000259" key="4">
    <source>
        <dbReference type="Pfam" id="PF16066"/>
    </source>
</evidence>
<dbReference type="EMBL" id="UFQS01000096">
    <property type="protein sequence ID" value="SSW99358.1"/>
    <property type="molecule type" value="Genomic_DNA"/>
</dbReference>
<reference evidence="6" key="2">
    <citation type="submission" date="2018-07" db="EMBL/GenBank/DDBJ databases">
        <authorList>
            <person name="Quirk P.G."/>
            <person name="Krulwich T.A."/>
        </authorList>
    </citation>
    <scope>NUCLEOTIDE SEQUENCE</scope>
</reference>
<protein>
    <submittedName>
        <fullName evidence="6">CSON015369 protein</fullName>
    </submittedName>
</protein>
<evidence type="ECO:0000256" key="2">
    <source>
        <dbReference type="SAM" id="Phobius"/>
    </source>
</evidence>
<evidence type="ECO:0000256" key="3">
    <source>
        <dbReference type="SAM" id="SignalP"/>
    </source>
</evidence>
<dbReference type="Pfam" id="PF16066">
    <property type="entry name" value="DUF4808"/>
    <property type="match status" value="1"/>
</dbReference>
<gene>
    <name evidence="6" type="primary">CSON015369</name>
</gene>
<keyword evidence="2" id="KW-0812">Transmembrane</keyword>
<feature type="transmembrane region" description="Helical" evidence="2">
    <location>
        <begin position="323"/>
        <end position="341"/>
    </location>
</feature>
<organism evidence="6">
    <name type="scientific">Culicoides sonorensis</name>
    <name type="common">Biting midge</name>
    <dbReference type="NCBI Taxonomy" id="179676"/>
    <lineage>
        <taxon>Eukaryota</taxon>
        <taxon>Metazoa</taxon>
        <taxon>Ecdysozoa</taxon>
        <taxon>Arthropoda</taxon>
        <taxon>Hexapoda</taxon>
        <taxon>Insecta</taxon>
        <taxon>Pterygota</taxon>
        <taxon>Neoptera</taxon>
        <taxon>Endopterygota</taxon>
        <taxon>Diptera</taxon>
        <taxon>Nematocera</taxon>
        <taxon>Chironomoidea</taxon>
        <taxon>Ceratopogonidae</taxon>
        <taxon>Ceratopogoninae</taxon>
        <taxon>Culicoides</taxon>
        <taxon>Monoculicoides</taxon>
    </lineage>
</organism>
<feature type="region of interest" description="Disordered" evidence="1">
    <location>
        <begin position="59"/>
        <end position="93"/>
    </location>
</feature>
<dbReference type="EMBL" id="UFQT01000096">
    <property type="protein sequence ID" value="SSX19738.1"/>
    <property type="molecule type" value="Genomic_DNA"/>
</dbReference>
<reference evidence="5" key="1">
    <citation type="submission" date="2018-04" db="EMBL/GenBank/DDBJ databases">
        <authorList>
            <person name="Go L.Y."/>
            <person name="Mitchell J.A."/>
        </authorList>
    </citation>
    <scope>NUCLEOTIDE SEQUENCE</scope>
    <source>
        <tissue evidence="5">Whole organism</tissue>
    </source>
</reference>
<feature type="signal peptide" evidence="3">
    <location>
        <begin position="1"/>
        <end position="19"/>
    </location>
</feature>